<gene>
    <name evidence="8" type="ORF">M0R45_014653</name>
</gene>
<organism evidence="8 9">
    <name type="scientific">Rubus argutus</name>
    <name type="common">Southern blackberry</name>
    <dbReference type="NCBI Taxonomy" id="59490"/>
    <lineage>
        <taxon>Eukaryota</taxon>
        <taxon>Viridiplantae</taxon>
        <taxon>Streptophyta</taxon>
        <taxon>Embryophyta</taxon>
        <taxon>Tracheophyta</taxon>
        <taxon>Spermatophyta</taxon>
        <taxon>Magnoliopsida</taxon>
        <taxon>eudicotyledons</taxon>
        <taxon>Gunneridae</taxon>
        <taxon>Pentapetalae</taxon>
        <taxon>rosids</taxon>
        <taxon>fabids</taxon>
        <taxon>Rosales</taxon>
        <taxon>Rosaceae</taxon>
        <taxon>Rosoideae</taxon>
        <taxon>Rosoideae incertae sedis</taxon>
        <taxon>Rubus</taxon>
    </lineage>
</organism>
<evidence type="ECO:0000256" key="5">
    <source>
        <dbReference type="PROSITE-ProRule" id="PRU10141"/>
    </source>
</evidence>
<dbReference type="InterPro" id="IPR011009">
    <property type="entry name" value="Kinase-like_dom_sf"/>
</dbReference>
<keyword evidence="6" id="KW-0723">Serine/threonine-protein kinase</keyword>
<evidence type="ECO:0000256" key="2">
    <source>
        <dbReference type="ARBA" id="ARBA00022741"/>
    </source>
</evidence>
<dbReference type="FunFam" id="3.30.200.20:FF:000162">
    <property type="entry name" value="Adenine nucleotide alpha hydrolase-like domain kinase"/>
    <property type="match status" value="1"/>
</dbReference>
<name>A0AAW1XNL5_RUBAR</name>
<dbReference type="CDD" id="cd14066">
    <property type="entry name" value="STKc_IRAK"/>
    <property type="match status" value="1"/>
</dbReference>
<dbReference type="PROSITE" id="PS00107">
    <property type="entry name" value="PROTEIN_KINASE_ATP"/>
    <property type="match status" value="1"/>
</dbReference>
<dbReference type="InterPro" id="IPR008271">
    <property type="entry name" value="Ser/Thr_kinase_AS"/>
</dbReference>
<dbReference type="Gene3D" id="1.10.510.10">
    <property type="entry name" value="Transferase(Phosphotransferase) domain 1"/>
    <property type="match status" value="1"/>
</dbReference>
<dbReference type="GO" id="GO:0005524">
    <property type="term" value="F:ATP binding"/>
    <property type="evidence" value="ECO:0007669"/>
    <property type="project" value="UniProtKB-UniRule"/>
</dbReference>
<dbReference type="GO" id="GO:0004674">
    <property type="term" value="F:protein serine/threonine kinase activity"/>
    <property type="evidence" value="ECO:0007669"/>
    <property type="project" value="UniProtKB-KW"/>
</dbReference>
<keyword evidence="2 5" id="KW-0547">Nucleotide-binding</keyword>
<dbReference type="PROSITE" id="PS00108">
    <property type="entry name" value="PROTEIN_KINASE_ST"/>
    <property type="match status" value="1"/>
</dbReference>
<dbReference type="PANTHER" id="PTHR47973">
    <property type="entry name" value="CYSTEINE-RICH RECEPTOR-LIKE PROTEIN KINASE 3"/>
    <property type="match status" value="1"/>
</dbReference>
<evidence type="ECO:0000256" key="4">
    <source>
        <dbReference type="ARBA" id="ARBA00022840"/>
    </source>
</evidence>
<feature type="binding site" evidence="5">
    <location>
        <position position="75"/>
    </location>
    <ligand>
        <name>ATP</name>
        <dbReference type="ChEBI" id="CHEBI:30616"/>
    </ligand>
</feature>
<dbReference type="AlphaFoldDB" id="A0AAW1XNL5"/>
<dbReference type="Pfam" id="PF00069">
    <property type="entry name" value="Pkinase"/>
    <property type="match status" value="1"/>
</dbReference>
<dbReference type="Gene3D" id="3.30.200.20">
    <property type="entry name" value="Phosphorylase Kinase, domain 1"/>
    <property type="match status" value="1"/>
</dbReference>
<accession>A0AAW1XNL5</accession>
<dbReference type="InterPro" id="IPR000719">
    <property type="entry name" value="Prot_kinase_dom"/>
</dbReference>
<sequence length="387" mass="42882">MTCFSCFFSQKTASSVKRTVEIDEVVSGISNLKLYTYKELQLATENFSEGNKIGEGGFGSVYKGRLKDASLAAIKVLSGDSRQGLREFLTEIEVIASVDHENLVKLYGCCAEGNHRILVYGYLENNSLAHTLLGGGQSSIQFSWHARCKICIGVARGLAYLHEDVQPHIIHRDIKASNILLDKDLSPKISDFGLAKFIAPNLTHVSTRVAGTAGYLAPEYAIRGQVTRKADIYSFGVLILEIVSGRCNTNRRLPAKEQYLLERVWELHERGQLVELVDASLNGDMNVEEACRYMKIGLLCTQDKPKLRPSMSTVEKMLTGEISVDDEKIDRPGMLSEFMDQKHLADAKHSSYSKSPSGKILNSSSSSEIITTSFATMTFNSIYDRSN</sequence>
<evidence type="ECO:0000313" key="8">
    <source>
        <dbReference type="EMBL" id="KAK9937886.1"/>
    </source>
</evidence>
<dbReference type="PROSITE" id="PS50011">
    <property type="entry name" value="PROTEIN_KINASE_DOM"/>
    <property type="match status" value="1"/>
</dbReference>
<comment type="caution">
    <text evidence="8">The sequence shown here is derived from an EMBL/GenBank/DDBJ whole genome shotgun (WGS) entry which is preliminary data.</text>
</comment>
<evidence type="ECO:0000256" key="1">
    <source>
        <dbReference type="ARBA" id="ARBA00022679"/>
    </source>
</evidence>
<keyword evidence="1" id="KW-0808">Transferase</keyword>
<dbReference type="InterPro" id="IPR017441">
    <property type="entry name" value="Protein_kinase_ATP_BS"/>
</dbReference>
<dbReference type="InterPro" id="IPR052059">
    <property type="entry name" value="CR_Ser/Thr_kinase"/>
</dbReference>
<dbReference type="Proteomes" id="UP001457282">
    <property type="component" value="Unassembled WGS sequence"/>
</dbReference>
<keyword evidence="4 5" id="KW-0067">ATP-binding</keyword>
<dbReference type="FunFam" id="1.10.510.10:FF:000368">
    <property type="entry name" value="cold-responsive protein kinase 1"/>
    <property type="match status" value="1"/>
</dbReference>
<evidence type="ECO:0000256" key="6">
    <source>
        <dbReference type="RuleBase" id="RU000304"/>
    </source>
</evidence>
<comment type="similarity">
    <text evidence="6">Belongs to the protein kinase superfamily.</text>
</comment>
<keyword evidence="3" id="KW-0418">Kinase</keyword>
<reference evidence="8 9" key="1">
    <citation type="journal article" date="2023" name="G3 (Bethesda)">
        <title>A chromosome-length genome assembly and annotation of blackberry (Rubus argutus, cv. 'Hillquist').</title>
        <authorList>
            <person name="Bruna T."/>
            <person name="Aryal R."/>
            <person name="Dudchenko O."/>
            <person name="Sargent D.J."/>
            <person name="Mead D."/>
            <person name="Buti M."/>
            <person name="Cavallini A."/>
            <person name="Hytonen T."/>
            <person name="Andres J."/>
            <person name="Pham M."/>
            <person name="Weisz D."/>
            <person name="Mascagni F."/>
            <person name="Usai G."/>
            <person name="Natali L."/>
            <person name="Bassil N."/>
            <person name="Fernandez G.E."/>
            <person name="Lomsadze A."/>
            <person name="Armour M."/>
            <person name="Olukolu B."/>
            <person name="Poorten T."/>
            <person name="Britton C."/>
            <person name="Davik J."/>
            <person name="Ashrafi H."/>
            <person name="Aiden E.L."/>
            <person name="Borodovsky M."/>
            <person name="Worthington M."/>
        </authorList>
    </citation>
    <scope>NUCLEOTIDE SEQUENCE [LARGE SCALE GENOMIC DNA]</scope>
    <source>
        <strain evidence="8">PI 553951</strain>
    </source>
</reference>
<proteinExistence type="inferred from homology"/>
<evidence type="ECO:0000313" key="9">
    <source>
        <dbReference type="Proteomes" id="UP001457282"/>
    </source>
</evidence>
<evidence type="ECO:0000256" key="3">
    <source>
        <dbReference type="ARBA" id="ARBA00022777"/>
    </source>
</evidence>
<evidence type="ECO:0000259" key="7">
    <source>
        <dbReference type="PROSITE" id="PS50011"/>
    </source>
</evidence>
<dbReference type="SMART" id="SM00220">
    <property type="entry name" value="S_TKc"/>
    <property type="match status" value="1"/>
</dbReference>
<keyword evidence="9" id="KW-1185">Reference proteome</keyword>
<feature type="domain" description="Protein kinase" evidence="7">
    <location>
        <begin position="47"/>
        <end position="318"/>
    </location>
</feature>
<dbReference type="SUPFAM" id="SSF56112">
    <property type="entry name" value="Protein kinase-like (PK-like)"/>
    <property type="match status" value="1"/>
</dbReference>
<dbReference type="EMBL" id="JBEDUW010000003">
    <property type="protein sequence ID" value="KAK9937886.1"/>
    <property type="molecule type" value="Genomic_DNA"/>
</dbReference>
<protein>
    <recommendedName>
        <fullName evidence="7">Protein kinase domain-containing protein</fullName>
    </recommendedName>
</protein>